<evidence type="ECO:0000256" key="2">
    <source>
        <dbReference type="ARBA" id="ARBA00023054"/>
    </source>
</evidence>
<organism evidence="4 5">
    <name type="scientific">Brenthis ino</name>
    <name type="common">lesser marbled fritillary</name>
    <dbReference type="NCBI Taxonomy" id="405034"/>
    <lineage>
        <taxon>Eukaryota</taxon>
        <taxon>Metazoa</taxon>
        <taxon>Ecdysozoa</taxon>
        <taxon>Arthropoda</taxon>
        <taxon>Hexapoda</taxon>
        <taxon>Insecta</taxon>
        <taxon>Pterygota</taxon>
        <taxon>Neoptera</taxon>
        <taxon>Endopterygota</taxon>
        <taxon>Lepidoptera</taxon>
        <taxon>Glossata</taxon>
        <taxon>Ditrysia</taxon>
        <taxon>Papilionoidea</taxon>
        <taxon>Nymphalidae</taxon>
        <taxon>Heliconiinae</taxon>
        <taxon>Argynnini</taxon>
        <taxon>Brenthis</taxon>
    </lineage>
</organism>
<evidence type="ECO:0008006" key="6">
    <source>
        <dbReference type="Google" id="ProtNLM"/>
    </source>
</evidence>
<name>A0A8J9VAU3_9NEOP</name>
<dbReference type="Pfam" id="PF10595">
    <property type="entry name" value="FAM161A_B"/>
    <property type="match status" value="1"/>
</dbReference>
<gene>
    <name evidence="4" type="ORF">BINO364_LOCUS13595</name>
</gene>
<dbReference type="GO" id="GO:0044782">
    <property type="term" value="P:cilium organization"/>
    <property type="evidence" value="ECO:0007669"/>
    <property type="project" value="TreeGrafter"/>
</dbReference>
<dbReference type="Proteomes" id="UP000838878">
    <property type="component" value="Chromosome 7"/>
</dbReference>
<feature type="non-terminal residue" evidence="4">
    <location>
        <position position="691"/>
    </location>
</feature>
<dbReference type="EMBL" id="OV170227">
    <property type="protein sequence ID" value="CAH0728372.1"/>
    <property type="molecule type" value="Genomic_DNA"/>
</dbReference>
<dbReference type="AlphaFoldDB" id="A0A8J9VAU3"/>
<dbReference type="GO" id="GO:0005856">
    <property type="term" value="C:cytoskeleton"/>
    <property type="evidence" value="ECO:0007669"/>
    <property type="project" value="UniProtKB-ARBA"/>
</dbReference>
<feature type="compositionally biased region" description="Low complexity" evidence="3">
    <location>
        <begin position="421"/>
        <end position="433"/>
    </location>
</feature>
<evidence type="ECO:0000313" key="5">
    <source>
        <dbReference type="Proteomes" id="UP000838878"/>
    </source>
</evidence>
<evidence type="ECO:0000313" key="4">
    <source>
        <dbReference type="EMBL" id="CAH0728372.1"/>
    </source>
</evidence>
<dbReference type="PANTHER" id="PTHR21501">
    <property type="entry name" value="PROTEIN FAM-161"/>
    <property type="match status" value="1"/>
</dbReference>
<dbReference type="GO" id="GO:0005929">
    <property type="term" value="C:cilium"/>
    <property type="evidence" value="ECO:0007669"/>
    <property type="project" value="TreeGrafter"/>
</dbReference>
<evidence type="ECO:0000256" key="3">
    <source>
        <dbReference type="SAM" id="MobiDB-lite"/>
    </source>
</evidence>
<comment type="similarity">
    <text evidence="1">Belongs to the FAM161 family.</text>
</comment>
<proteinExistence type="inferred from homology"/>
<sequence>MPKTAYERNENNILEQCSTESIRSCSVSGTDVDAEKFKDFYRSIPDYNDINHLTETEFYTTLKRLRDKKKLMFGLAVEHIDDCNVYNNKLFEKIDKDICIKNEKLQKRKTSQDRNVDKTNLDLDSIGNASKESIKMPIRQLRSDEVLKNIEKKSDNDVAILDRKKNSSLTVKGSKLDRPKRNHSACSISWHDDKNEVKNDVDDKFDRYFEGNRLLNDEEIYKTQSMPASPLRTQRCGSNLRERRKSITIPKPFKMTERDEEERMVRELRSLQKSFSENMLHQKRERRRFRTKPVPIESRIPLYDKILEDQAMRRAITKLNSEAELRAQMKPFSFTKREESGEICERAANIIPKPKKKKRFKARPVPKNLFTNYFYDKIKEEDFFRSMNRRIRAEEMLRSSSFPGSMALRDRSRLSTPAAHSDLPIDPSVPSVSSDRHRPISPTKGKKIKNIKEDFITTSPQPFRFNTADRASKKINNITKKIYQDSKSSISENSSFQKNVALDKNQAYSALDLKGIAAGRSNLAALLRAETVRQKLELESAKRLAEQRRRAENRHRDRLLRSNPAWHMVKNNHEEDIAIRLQTRRDEERMRREEFLHEMELMYGRVQKQPMLFERYYAPRSGATTVDSIQFSPRKSPSKKRNTRKCKAYHLPSPSISPELRENFLKYLDKVDTKKLDRSELFEDIDSLDRG</sequence>
<accession>A0A8J9VAU3</accession>
<dbReference type="InterPro" id="IPR019579">
    <property type="entry name" value="FAM161A/B"/>
</dbReference>
<evidence type="ECO:0000256" key="1">
    <source>
        <dbReference type="ARBA" id="ARBA00006663"/>
    </source>
</evidence>
<keyword evidence="5" id="KW-1185">Reference proteome</keyword>
<dbReference type="InterPro" id="IPR051655">
    <property type="entry name" value="FAM161"/>
</dbReference>
<feature type="region of interest" description="Disordered" evidence="3">
    <location>
        <begin position="628"/>
        <end position="652"/>
    </location>
</feature>
<feature type="compositionally biased region" description="Basic residues" evidence="3">
    <location>
        <begin position="636"/>
        <end position="648"/>
    </location>
</feature>
<dbReference type="OrthoDB" id="2150121at2759"/>
<keyword evidence="2" id="KW-0175">Coiled coil</keyword>
<protein>
    <recommendedName>
        <fullName evidence="6">Protein FAM161A</fullName>
    </recommendedName>
</protein>
<feature type="region of interest" description="Disordered" evidence="3">
    <location>
        <begin position="413"/>
        <end position="444"/>
    </location>
</feature>
<reference evidence="4" key="1">
    <citation type="submission" date="2021-12" db="EMBL/GenBank/DDBJ databases">
        <authorList>
            <person name="Martin H S."/>
        </authorList>
    </citation>
    <scope>NUCLEOTIDE SEQUENCE</scope>
</reference>
<dbReference type="PANTHER" id="PTHR21501:SF1">
    <property type="entry name" value="PROTEIN FAM-161"/>
    <property type="match status" value="1"/>
</dbReference>